<dbReference type="InterPro" id="IPR051942">
    <property type="entry name" value="DENN_domain_containing_2"/>
</dbReference>
<reference evidence="2 3" key="1">
    <citation type="submission" date="2024-04" db="EMBL/GenBank/DDBJ databases">
        <title>Tritrichomonas musculus Genome.</title>
        <authorList>
            <person name="Alves-Ferreira E."/>
            <person name="Grigg M."/>
            <person name="Lorenzi H."/>
            <person name="Galac M."/>
        </authorList>
    </citation>
    <scope>NUCLEOTIDE SEQUENCE [LARGE SCALE GENOMIC DNA]</scope>
    <source>
        <strain evidence="2 3">EAF2021</strain>
    </source>
</reference>
<dbReference type="InterPro" id="IPR037516">
    <property type="entry name" value="Tripartite_DENN"/>
</dbReference>
<dbReference type="Gene3D" id="3.30.450.200">
    <property type="match status" value="1"/>
</dbReference>
<dbReference type="EMBL" id="JAPFFF010000018">
    <property type="protein sequence ID" value="KAK8860317.1"/>
    <property type="molecule type" value="Genomic_DNA"/>
</dbReference>
<evidence type="ECO:0000313" key="3">
    <source>
        <dbReference type="Proteomes" id="UP001470230"/>
    </source>
</evidence>
<dbReference type="Pfam" id="PF02141">
    <property type="entry name" value="DENN"/>
    <property type="match status" value="1"/>
</dbReference>
<dbReference type="InterPro" id="IPR043153">
    <property type="entry name" value="DENN_C"/>
</dbReference>
<organism evidence="2 3">
    <name type="scientific">Tritrichomonas musculus</name>
    <dbReference type="NCBI Taxonomy" id="1915356"/>
    <lineage>
        <taxon>Eukaryota</taxon>
        <taxon>Metamonada</taxon>
        <taxon>Parabasalia</taxon>
        <taxon>Tritrichomonadida</taxon>
        <taxon>Tritrichomonadidae</taxon>
        <taxon>Tritrichomonas</taxon>
    </lineage>
</organism>
<sequence length="500" mass="58130">MSHRKNIQPYSSIDLLNTFINKFQCGSQLAKSDDANFLLRYSTDNFYNFISGFYIYGGYPWEKSDEPSLLFSYPESSIIASKFSSFCLPYGLNHTRVRCDLLSSAYDQSQIDDSEFFTLYFPENSEAPYLFCLKFNANPLTMPTICHTFTIFQLLEHCNVYNMPYCEFCIAIQSKYPNSQLFSKFLKWILISEMTSRLQISNVLESFYSGDLITNIIIWPESHHNSFLDCLNSFFYRNTPQECEKILIDKKPYPIFEWVAPRCLNSYYPMASRCLGNIIKFLDIDNFWKLFSSMLLERSIIIYHPKPEVVCDAIISLHFLIKPLVWACSTISILPPSLSDLLNIPNPIIMGTSMAIDEINCGWIFVDMKKNSVFTDEDIILHPKKDKFLADFSKKYTDISNSCKPDSSSTIEILEACNSYVKEIVELLNKSIISDFSDPLNVQSKFYEEMYLQFFDINERDFLHHFCTSQMVMLHIEQLCRKSSDYKKIETSSPLCFSPQ</sequence>
<dbReference type="SMART" id="SM00799">
    <property type="entry name" value="DENN"/>
    <property type="match status" value="1"/>
</dbReference>
<dbReference type="PANTHER" id="PTHR15288">
    <property type="entry name" value="DENN DOMAIN-CONTAINING PROTEIN 2"/>
    <property type="match status" value="1"/>
</dbReference>
<evidence type="ECO:0000259" key="1">
    <source>
        <dbReference type="PROSITE" id="PS50211"/>
    </source>
</evidence>
<name>A0ABR2IC16_9EUKA</name>
<dbReference type="Proteomes" id="UP001470230">
    <property type="component" value="Unassembled WGS sequence"/>
</dbReference>
<proteinExistence type="predicted"/>
<accession>A0ABR2IC16</accession>
<gene>
    <name evidence="2" type="ORF">M9Y10_011981</name>
</gene>
<comment type="caution">
    <text evidence="2">The sequence shown here is derived from an EMBL/GenBank/DDBJ whole genome shotgun (WGS) entry which is preliminary data.</text>
</comment>
<dbReference type="PANTHER" id="PTHR15288:SF0">
    <property type="entry name" value="UDENN DOMAIN-CONTAINING PROTEIN"/>
    <property type="match status" value="1"/>
</dbReference>
<dbReference type="Gene3D" id="3.40.50.11500">
    <property type="match status" value="1"/>
</dbReference>
<feature type="domain" description="UDENN" evidence="1">
    <location>
        <begin position="53"/>
        <end position="489"/>
    </location>
</feature>
<dbReference type="PROSITE" id="PS50211">
    <property type="entry name" value="DENN"/>
    <property type="match status" value="1"/>
</dbReference>
<dbReference type="InterPro" id="IPR001194">
    <property type="entry name" value="cDENN_dom"/>
</dbReference>
<evidence type="ECO:0000313" key="2">
    <source>
        <dbReference type="EMBL" id="KAK8860317.1"/>
    </source>
</evidence>
<protein>
    <recommendedName>
        <fullName evidence="1">UDENN domain-containing protein</fullName>
    </recommendedName>
</protein>
<keyword evidence="3" id="KW-1185">Reference proteome</keyword>